<proteinExistence type="predicted"/>
<protein>
    <submittedName>
        <fullName evidence="2">Uncharacterized protein</fullName>
    </submittedName>
</protein>
<feature type="chain" id="PRO_5012202875" evidence="1">
    <location>
        <begin position="26"/>
        <end position="191"/>
    </location>
</feature>
<reference evidence="2 3" key="1">
    <citation type="submission" date="2017-10" db="EMBL/GenBank/DDBJ databases">
        <title>Comparative genomics in systemic dimorphic fungi from Ajellomycetaceae.</title>
        <authorList>
            <person name="Munoz J.F."/>
            <person name="Mcewen J.G."/>
            <person name="Clay O.K."/>
            <person name="Cuomo C.A."/>
        </authorList>
    </citation>
    <scope>NUCLEOTIDE SEQUENCE [LARGE SCALE GENOMIC DNA]</scope>
    <source>
        <strain evidence="2 3">UAMH130</strain>
    </source>
</reference>
<dbReference type="STRING" id="2060905.A0A2B7XFW4"/>
<dbReference type="GO" id="GO:0005576">
    <property type="term" value="C:extracellular region"/>
    <property type="evidence" value="ECO:0007669"/>
    <property type="project" value="TreeGrafter"/>
</dbReference>
<dbReference type="OrthoDB" id="3485059at2759"/>
<sequence length="191" mass="20936">MKIPNLLGYSAIFFLAFGQAMQANAFPINPKSDCNSVSKVVNSMHKNVVQLQGSVQDYNGGIIHTIQINRKANGITNSLNRAIDVAQECAEFAEYESENLATAFLGLEPEVTTTIDVLISKEPVFRRGVFFGLIPLKKVVTKKLTTQKALASQFAQEVSQRTTPDFACVGPRFNETINTDFARALAAFAED</sequence>
<evidence type="ECO:0000256" key="1">
    <source>
        <dbReference type="SAM" id="SignalP"/>
    </source>
</evidence>
<dbReference type="AlphaFoldDB" id="A0A2B7XFW4"/>
<dbReference type="InterPro" id="IPR021054">
    <property type="entry name" value="Cell_wall_mannoprotein_1"/>
</dbReference>
<keyword evidence="3" id="KW-1185">Reference proteome</keyword>
<keyword evidence="1" id="KW-0732">Signal</keyword>
<comment type="caution">
    <text evidence="2">The sequence shown here is derived from an EMBL/GenBank/DDBJ whole genome shotgun (WGS) entry which is preliminary data.</text>
</comment>
<dbReference type="Pfam" id="PF12296">
    <property type="entry name" value="HsbA"/>
    <property type="match status" value="1"/>
</dbReference>
<dbReference type="Proteomes" id="UP000224080">
    <property type="component" value="Unassembled WGS sequence"/>
</dbReference>
<evidence type="ECO:0000313" key="3">
    <source>
        <dbReference type="Proteomes" id="UP000224080"/>
    </source>
</evidence>
<dbReference type="PANTHER" id="PTHR38123:SF4">
    <property type="entry name" value="CELL WALL GALACTOMANNOPROTEIN, PUTATIVE (AFU_ORTHOLOGUE AFUA_4G00870)-RELATED"/>
    <property type="match status" value="1"/>
</dbReference>
<evidence type="ECO:0000313" key="2">
    <source>
        <dbReference type="EMBL" id="PGH08036.1"/>
    </source>
</evidence>
<dbReference type="PANTHER" id="PTHR38123">
    <property type="entry name" value="CELL WALL SERINE-THREONINE-RICH GALACTOMANNOPROTEIN MP1 (AFU_ORTHOLOGUE AFUA_4G03240)"/>
    <property type="match status" value="1"/>
</dbReference>
<accession>A0A2B7XFW4</accession>
<feature type="signal peptide" evidence="1">
    <location>
        <begin position="1"/>
        <end position="25"/>
    </location>
</feature>
<dbReference type="Gene3D" id="1.20.1280.140">
    <property type="match status" value="1"/>
</dbReference>
<dbReference type="EMBL" id="PDNC01000011">
    <property type="protein sequence ID" value="PGH08036.1"/>
    <property type="molecule type" value="Genomic_DNA"/>
</dbReference>
<name>A0A2B7XFW4_9EURO</name>
<organism evidence="2 3">
    <name type="scientific">Blastomyces parvus</name>
    <dbReference type="NCBI Taxonomy" id="2060905"/>
    <lineage>
        <taxon>Eukaryota</taxon>
        <taxon>Fungi</taxon>
        <taxon>Dikarya</taxon>
        <taxon>Ascomycota</taxon>
        <taxon>Pezizomycotina</taxon>
        <taxon>Eurotiomycetes</taxon>
        <taxon>Eurotiomycetidae</taxon>
        <taxon>Onygenales</taxon>
        <taxon>Ajellomycetaceae</taxon>
        <taxon>Blastomyces</taxon>
    </lineage>
</organism>
<gene>
    <name evidence="2" type="ORF">GX51_01477</name>
</gene>